<feature type="domain" description="GAF" evidence="1">
    <location>
        <begin position="16"/>
        <end position="159"/>
    </location>
</feature>
<organism evidence="2 3">
    <name type="scientific">Algoriphagus sanaruensis</name>
    <dbReference type="NCBI Taxonomy" id="1727163"/>
    <lineage>
        <taxon>Bacteria</taxon>
        <taxon>Pseudomonadati</taxon>
        <taxon>Bacteroidota</taxon>
        <taxon>Cytophagia</taxon>
        <taxon>Cytophagales</taxon>
        <taxon>Cyclobacteriaceae</taxon>
        <taxon>Algoriphagus</taxon>
    </lineage>
</organism>
<dbReference type="STRING" id="1727163.AO498_11860"/>
<dbReference type="GO" id="GO:0000155">
    <property type="term" value="F:phosphorelay sensor kinase activity"/>
    <property type="evidence" value="ECO:0007669"/>
    <property type="project" value="InterPro"/>
</dbReference>
<accession>A0A142EPT0</accession>
<dbReference type="PANTHER" id="PTHR43102:SF2">
    <property type="entry name" value="GAF DOMAIN-CONTAINING PROTEIN"/>
    <property type="match status" value="1"/>
</dbReference>
<reference evidence="2 3" key="2">
    <citation type="journal article" date="2016" name="Genome Announc.">
        <title>Complete Genome Sequence of Algoriphagus sp. Strain M8-2, Isolated from a Brackish Lake.</title>
        <authorList>
            <person name="Muraguchi Y."/>
            <person name="Kushimoto K."/>
            <person name="Ohtsubo Y."/>
            <person name="Suzuki T."/>
            <person name="Dohra H."/>
            <person name="Kimbara K."/>
            <person name="Shintani M."/>
        </authorList>
    </citation>
    <scope>NUCLEOTIDE SEQUENCE [LARGE SCALE GENOMIC DNA]</scope>
    <source>
        <strain evidence="2 3">M8-2</strain>
    </source>
</reference>
<gene>
    <name evidence="2" type="ORF">AO498_11860</name>
</gene>
<dbReference type="EMBL" id="CP012836">
    <property type="protein sequence ID" value="AMQ57135.1"/>
    <property type="molecule type" value="Genomic_DNA"/>
</dbReference>
<dbReference type="PANTHER" id="PTHR43102">
    <property type="entry name" value="SLR1143 PROTEIN"/>
    <property type="match status" value="1"/>
</dbReference>
<dbReference type="SUPFAM" id="SSF47384">
    <property type="entry name" value="Homodimeric domain of signal transducing histidine kinase"/>
    <property type="match status" value="1"/>
</dbReference>
<dbReference type="Gene3D" id="3.30.450.40">
    <property type="match status" value="1"/>
</dbReference>
<dbReference type="RefSeq" id="WP_067547822.1">
    <property type="nucleotide sequence ID" value="NZ_CP012836.1"/>
</dbReference>
<dbReference type="AlphaFoldDB" id="A0A142EPT0"/>
<dbReference type="Gene3D" id="3.30.450.20">
    <property type="entry name" value="PAS domain"/>
    <property type="match status" value="1"/>
</dbReference>
<dbReference type="Proteomes" id="UP000073816">
    <property type="component" value="Chromosome"/>
</dbReference>
<dbReference type="InterPro" id="IPR029016">
    <property type="entry name" value="GAF-like_dom_sf"/>
</dbReference>
<dbReference type="SUPFAM" id="SSF55785">
    <property type="entry name" value="PYP-like sensor domain (PAS domain)"/>
    <property type="match status" value="1"/>
</dbReference>
<dbReference type="InterPro" id="IPR035965">
    <property type="entry name" value="PAS-like_dom_sf"/>
</dbReference>
<dbReference type="SUPFAM" id="SSF55781">
    <property type="entry name" value="GAF domain-like"/>
    <property type="match status" value="1"/>
</dbReference>
<protein>
    <recommendedName>
        <fullName evidence="1">GAF domain-containing protein</fullName>
    </recommendedName>
</protein>
<name>A0A142EPT0_9BACT</name>
<evidence type="ECO:0000313" key="3">
    <source>
        <dbReference type="Proteomes" id="UP000073816"/>
    </source>
</evidence>
<dbReference type="OrthoDB" id="9811889at2"/>
<evidence type="ECO:0000313" key="2">
    <source>
        <dbReference type="EMBL" id="AMQ57135.1"/>
    </source>
</evidence>
<evidence type="ECO:0000259" key="1">
    <source>
        <dbReference type="SMART" id="SM00065"/>
    </source>
</evidence>
<dbReference type="InterPro" id="IPR003018">
    <property type="entry name" value="GAF"/>
</dbReference>
<dbReference type="SMART" id="SM00065">
    <property type="entry name" value="GAF"/>
    <property type="match status" value="1"/>
</dbReference>
<sequence length="364" mass="41891">MDRLEELRSHAILDTDPEVEMDEIAQMANAIFNTPISVVSFIDDRRQWYKAKLGVKWSEVPLEDTFCRFTLDQPEDVLLILDPQHDERVSQNPYVLAEDGIRFYVSAPIVSSLGNVLGTVCTWDSEAHEVHKSQLEALRLLAKRVSISLETRKILRDQNKRIELFGEKLKNLTELSPGALFKIITDPWTKELSLDFLGGGISRLIPNLSQEEILENPAVFIRWVHPKFRVKLFRKFINSTKNSSSFEMDIPVQLPGQKRIWLWIKARPEFEGGKINFYGTIQDVSQKIAHLKSLKKFLFDISHKLRAPVAKMKGVLHLISDENTPENTLELTPFLFQSAEELDQVLFQLNHEYSNLVSGLEEDH</sequence>
<dbReference type="Pfam" id="PF01590">
    <property type="entry name" value="GAF"/>
    <property type="match status" value="1"/>
</dbReference>
<dbReference type="PATRIC" id="fig|1727163.4.peg.2482"/>
<dbReference type="KEGG" id="alm:AO498_11860"/>
<reference evidence="3" key="1">
    <citation type="submission" date="2015-09" db="EMBL/GenBank/DDBJ databases">
        <title>Complete sequence of Algoriphagus sp. M8-2.</title>
        <authorList>
            <person name="Shintani M."/>
        </authorList>
    </citation>
    <scope>NUCLEOTIDE SEQUENCE [LARGE SCALE GENOMIC DNA]</scope>
    <source>
        <strain evidence="3">M8-2</strain>
    </source>
</reference>
<dbReference type="InterPro" id="IPR036097">
    <property type="entry name" value="HisK_dim/P_sf"/>
</dbReference>
<keyword evidence="3" id="KW-1185">Reference proteome</keyword>
<proteinExistence type="predicted"/>